<evidence type="ECO:0000313" key="1">
    <source>
        <dbReference type="EMBL" id="MCP2164923.1"/>
    </source>
</evidence>
<dbReference type="AlphaFoldDB" id="A0AAE3GEZ7"/>
<organism evidence="1 2">
    <name type="scientific">Goodfellowiella coeruleoviolacea</name>
    <dbReference type="NCBI Taxonomy" id="334858"/>
    <lineage>
        <taxon>Bacteria</taxon>
        <taxon>Bacillati</taxon>
        <taxon>Actinomycetota</taxon>
        <taxon>Actinomycetes</taxon>
        <taxon>Pseudonocardiales</taxon>
        <taxon>Pseudonocardiaceae</taxon>
        <taxon>Goodfellowiella</taxon>
    </lineage>
</organism>
<keyword evidence="2" id="KW-1185">Reference proteome</keyword>
<sequence>MTPDDIELHRHIVQKTAELAEFGDRMTTRQPPTVDEMRRLGRRLMGLGAALCDRARAESPVTQQCSPVVNLCDWLSGARQRTGELVGGMAEPMAKALAAVGRWRQLADRRIAGGMPPAEAERRARIRLAAERRAKWPRLRTWAPGDPEPEMRPSWGVYDIDGTVWLCKPDGLMHLHSAERRRFADVRITVEEPLTWAELLERYGPATERRAPRTQWLP</sequence>
<name>A0AAE3GEZ7_9PSEU</name>
<gene>
    <name evidence="1" type="ORF">LX83_001772</name>
</gene>
<reference evidence="1" key="1">
    <citation type="submission" date="2022-06" db="EMBL/GenBank/DDBJ databases">
        <title>Genomic Encyclopedia of Archaeal and Bacterial Type Strains, Phase II (KMG-II): from individual species to whole genera.</title>
        <authorList>
            <person name="Goeker M."/>
        </authorList>
    </citation>
    <scope>NUCLEOTIDE SEQUENCE</scope>
    <source>
        <strain evidence="1">DSM 43935</strain>
    </source>
</reference>
<evidence type="ECO:0000313" key="2">
    <source>
        <dbReference type="Proteomes" id="UP001206128"/>
    </source>
</evidence>
<dbReference type="EMBL" id="JAMTCK010000004">
    <property type="protein sequence ID" value="MCP2164923.1"/>
    <property type="molecule type" value="Genomic_DNA"/>
</dbReference>
<proteinExistence type="predicted"/>
<dbReference type="Proteomes" id="UP001206128">
    <property type="component" value="Unassembled WGS sequence"/>
</dbReference>
<comment type="caution">
    <text evidence="1">The sequence shown here is derived from an EMBL/GenBank/DDBJ whole genome shotgun (WGS) entry which is preliminary data.</text>
</comment>
<protein>
    <submittedName>
        <fullName evidence="1">Uncharacterized protein</fullName>
    </submittedName>
</protein>
<dbReference type="RefSeq" id="WP_253769236.1">
    <property type="nucleotide sequence ID" value="NZ_JAMTCK010000004.1"/>
</dbReference>
<accession>A0AAE3GEZ7</accession>